<protein>
    <submittedName>
        <fullName evidence="5">ABC transporter substrate-binding protein</fullName>
    </submittedName>
</protein>
<comment type="subcellular location">
    <subcellularLocation>
        <location evidence="1">Periplasm</location>
    </subcellularLocation>
</comment>
<comment type="similarity">
    <text evidence="2">Belongs to the bacterial solute-binding protein SsuA/TauA family.</text>
</comment>
<accession>A0AAE3GXE1</accession>
<sequence>MFKQSALIRWFSLAIVSLFLIIACSPQVTNNSSNKSSPQSQPLVSATNNWVGYSSHHVAVGKNLFSGEGLKVKDLFFQSGSEEMTAFLAGKIDVGWFSSGNVVQMAAKDPSIKIIYLVDYSNGSDGIIGRGIKSPQDAKGKTIARENILFEKILLQAYLQKAGLTEKDVVIKDLSAPDAGAAFAAKKVDIAVTYEPYLSQSAKIGGGEVIFSTKDTNLIADVVIARDSLIKSRKTDLQAYFRAVDKAVDLLNAGDEEALKIAGTKLGITAKEVKEQLQGVKLFDLDSNKSVAFNKDDPKSLIGNLKATVKGAKEFNIISQPMEVESLYDDSIVKSM</sequence>
<evidence type="ECO:0000313" key="5">
    <source>
        <dbReference type="EMBL" id="MCP2731583.1"/>
    </source>
</evidence>
<dbReference type="SUPFAM" id="SSF53850">
    <property type="entry name" value="Periplasmic binding protein-like II"/>
    <property type="match status" value="1"/>
</dbReference>
<name>A0AAE3GXE1_9CYAN</name>
<dbReference type="PANTHER" id="PTHR30024:SF47">
    <property type="entry name" value="TAURINE-BINDING PERIPLASMIC PROTEIN"/>
    <property type="match status" value="1"/>
</dbReference>
<dbReference type="Gene3D" id="3.40.190.10">
    <property type="entry name" value="Periplasmic binding protein-like II"/>
    <property type="match status" value="2"/>
</dbReference>
<dbReference type="RefSeq" id="WP_254014319.1">
    <property type="nucleotide sequence ID" value="NZ_JAMZMM010000354.1"/>
</dbReference>
<dbReference type="InterPro" id="IPR015168">
    <property type="entry name" value="SsuA/THI5"/>
</dbReference>
<keyword evidence="6" id="KW-1185">Reference proteome</keyword>
<comment type="caution">
    <text evidence="5">The sequence shown here is derived from an EMBL/GenBank/DDBJ whole genome shotgun (WGS) entry which is preliminary data.</text>
</comment>
<gene>
    <name evidence="5" type="ORF">NJ959_24450</name>
</gene>
<dbReference type="Proteomes" id="UP001204953">
    <property type="component" value="Unassembled WGS sequence"/>
</dbReference>
<dbReference type="PROSITE" id="PS51257">
    <property type="entry name" value="PROKAR_LIPOPROTEIN"/>
    <property type="match status" value="1"/>
</dbReference>
<reference evidence="5" key="1">
    <citation type="submission" date="2022-06" db="EMBL/GenBank/DDBJ databases">
        <title>New cyanobacteria of genus Symplocastrum in benthos of Lake Baikal.</title>
        <authorList>
            <person name="Sorokovikova E."/>
            <person name="Tikhonova I."/>
            <person name="Krasnopeev A."/>
            <person name="Evseev P."/>
            <person name="Gladkikh A."/>
            <person name="Belykh O."/>
        </authorList>
    </citation>
    <scope>NUCLEOTIDE SEQUENCE</scope>
    <source>
        <strain evidence="5">BBK-W-15</strain>
    </source>
</reference>
<evidence type="ECO:0000259" key="4">
    <source>
        <dbReference type="Pfam" id="PF09084"/>
    </source>
</evidence>
<dbReference type="GO" id="GO:0042597">
    <property type="term" value="C:periplasmic space"/>
    <property type="evidence" value="ECO:0007669"/>
    <property type="project" value="UniProtKB-SubCell"/>
</dbReference>
<keyword evidence="3" id="KW-0732">Signal</keyword>
<dbReference type="EMBL" id="JAMZMM010000354">
    <property type="protein sequence ID" value="MCP2731583.1"/>
    <property type="molecule type" value="Genomic_DNA"/>
</dbReference>
<dbReference type="Pfam" id="PF09084">
    <property type="entry name" value="NMT1"/>
    <property type="match status" value="1"/>
</dbReference>
<evidence type="ECO:0000256" key="3">
    <source>
        <dbReference type="ARBA" id="ARBA00022729"/>
    </source>
</evidence>
<organism evidence="5 6">
    <name type="scientific">Limnofasciculus baicalensis BBK-W-15</name>
    <dbReference type="NCBI Taxonomy" id="2699891"/>
    <lineage>
        <taxon>Bacteria</taxon>
        <taxon>Bacillati</taxon>
        <taxon>Cyanobacteriota</taxon>
        <taxon>Cyanophyceae</taxon>
        <taxon>Coleofasciculales</taxon>
        <taxon>Coleofasciculaceae</taxon>
        <taxon>Limnofasciculus</taxon>
        <taxon>Limnofasciculus baicalensis</taxon>
    </lineage>
</organism>
<proteinExistence type="inferred from homology"/>
<dbReference type="AlphaFoldDB" id="A0AAE3GXE1"/>
<dbReference type="PANTHER" id="PTHR30024">
    <property type="entry name" value="ALIPHATIC SULFONATES-BINDING PROTEIN-RELATED"/>
    <property type="match status" value="1"/>
</dbReference>
<evidence type="ECO:0000256" key="1">
    <source>
        <dbReference type="ARBA" id="ARBA00004418"/>
    </source>
</evidence>
<evidence type="ECO:0000256" key="2">
    <source>
        <dbReference type="ARBA" id="ARBA00010742"/>
    </source>
</evidence>
<feature type="domain" description="SsuA/THI5-like" evidence="4">
    <location>
        <begin position="58"/>
        <end position="256"/>
    </location>
</feature>
<evidence type="ECO:0000313" key="6">
    <source>
        <dbReference type="Proteomes" id="UP001204953"/>
    </source>
</evidence>